<keyword evidence="1" id="KW-0472">Membrane</keyword>
<dbReference type="Proteomes" id="UP000694523">
    <property type="component" value="Unplaced"/>
</dbReference>
<reference evidence="3" key="2">
    <citation type="submission" date="2025-09" db="UniProtKB">
        <authorList>
            <consortium name="Ensembl"/>
        </authorList>
    </citation>
    <scope>IDENTIFICATION</scope>
</reference>
<keyword evidence="1" id="KW-0812">Transmembrane</keyword>
<dbReference type="InterPro" id="IPR016187">
    <property type="entry name" value="CTDL_fold"/>
</dbReference>
<feature type="domain" description="C-type lectin" evidence="2">
    <location>
        <begin position="136"/>
        <end position="244"/>
    </location>
</feature>
<sequence length="267" mass="30977">MQDSDLDSEILFSAFECSFLDFVSHMLLVTNSLAHCKLDCNGSFVSTVQILFIHLFYMFNIVLHFLLQKHQMLMIILTFLAYGKTLWEISVCQECAYKLIPVKNQDEQYNMYAHSQLLLILKRPFLFLSFKLTLCYHPLKFFFINTTLNWNDASTYCKQHHDSLATIKSMVENNQLATFPAGGWIGLADLPKNPWQWIGSGSRFTNWATGQPDNNNGVEHCAIMDADSLWRDENCELARPFYCRHGEAGFIFKVNLHMLTFLPFLER</sequence>
<dbReference type="AlphaFoldDB" id="A0A8C6SE95"/>
<evidence type="ECO:0000259" key="2">
    <source>
        <dbReference type="PROSITE" id="PS50041"/>
    </source>
</evidence>
<evidence type="ECO:0000313" key="3">
    <source>
        <dbReference type="Ensembl" id="ENSNMLP00000005543.1"/>
    </source>
</evidence>
<dbReference type="Pfam" id="PF00059">
    <property type="entry name" value="Lectin_C"/>
    <property type="match status" value="1"/>
</dbReference>
<evidence type="ECO:0000313" key="4">
    <source>
        <dbReference type="Proteomes" id="UP000694523"/>
    </source>
</evidence>
<dbReference type="PROSITE" id="PS50041">
    <property type="entry name" value="C_TYPE_LECTIN_2"/>
    <property type="match status" value="1"/>
</dbReference>
<keyword evidence="1" id="KW-1133">Transmembrane helix</keyword>
<dbReference type="InterPro" id="IPR016186">
    <property type="entry name" value="C-type_lectin-like/link_sf"/>
</dbReference>
<dbReference type="Ensembl" id="ENSNMLT00000006374.1">
    <property type="protein sequence ID" value="ENSNMLP00000005543.1"/>
    <property type="gene ID" value="ENSNMLG00000004069.1"/>
</dbReference>
<evidence type="ECO:0000256" key="1">
    <source>
        <dbReference type="SAM" id="Phobius"/>
    </source>
</evidence>
<reference evidence="3" key="1">
    <citation type="submission" date="2025-08" db="UniProtKB">
        <authorList>
            <consortium name="Ensembl"/>
        </authorList>
    </citation>
    <scope>IDENTIFICATION</scope>
</reference>
<organism evidence="3 4">
    <name type="scientific">Neogobius melanostomus</name>
    <name type="common">round goby</name>
    <dbReference type="NCBI Taxonomy" id="47308"/>
    <lineage>
        <taxon>Eukaryota</taxon>
        <taxon>Metazoa</taxon>
        <taxon>Chordata</taxon>
        <taxon>Craniata</taxon>
        <taxon>Vertebrata</taxon>
        <taxon>Euteleostomi</taxon>
        <taxon>Actinopterygii</taxon>
        <taxon>Neopterygii</taxon>
        <taxon>Teleostei</taxon>
        <taxon>Neoteleostei</taxon>
        <taxon>Acanthomorphata</taxon>
        <taxon>Gobiaria</taxon>
        <taxon>Gobiiformes</taxon>
        <taxon>Gobioidei</taxon>
        <taxon>Gobiidae</taxon>
        <taxon>Benthophilinae</taxon>
        <taxon>Neogobiini</taxon>
        <taxon>Neogobius</taxon>
    </lineage>
</organism>
<dbReference type="PANTHER" id="PTHR45784:SF3">
    <property type="entry name" value="C-TYPE LECTIN DOMAIN FAMILY 4 MEMBER K-LIKE-RELATED"/>
    <property type="match status" value="1"/>
</dbReference>
<accession>A0A8C6SE95</accession>
<keyword evidence="4" id="KW-1185">Reference proteome</keyword>
<dbReference type="Gene3D" id="3.10.100.10">
    <property type="entry name" value="Mannose-Binding Protein A, subunit A"/>
    <property type="match status" value="1"/>
</dbReference>
<dbReference type="SMART" id="SM00034">
    <property type="entry name" value="CLECT"/>
    <property type="match status" value="1"/>
</dbReference>
<dbReference type="InterPro" id="IPR001304">
    <property type="entry name" value="C-type_lectin-like"/>
</dbReference>
<feature type="transmembrane region" description="Helical" evidence="1">
    <location>
        <begin position="48"/>
        <end position="67"/>
    </location>
</feature>
<proteinExistence type="predicted"/>
<dbReference type="PANTHER" id="PTHR45784">
    <property type="entry name" value="C-TYPE LECTIN DOMAIN FAMILY 20 MEMBER A-RELATED"/>
    <property type="match status" value="1"/>
</dbReference>
<protein>
    <recommendedName>
        <fullName evidence="2">C-type lectin domain-containing protein</fullName>
    </recommendedName>
</protein>
<name>A0A8C6SE95_9GOBI</name>
<dbReference type="SUPFAM" id="SSF56436">
    <property type="entry name" value="C-type lectin-like"/>
    <property type="match status" value="1"/>
</dbReference>